<keyword evidence="3" id="KW-0687">Ribonucleoprotein</keyword>
<dbReference type="Proteomes" id="UP000034544">
    <property type="component" value="Unassembled WGS sequence"/>
</dbReference>
<dbReference type="InterPro" id="IPR014726">
    <property type="entry name" value="Ribosomal_uL2_dom3"/>
</dbReference>
<accession>A0A0G0W2R7</accession>
<dbReference type="InterPro" id="IPR022669">
    <property type="entry name" value="Ribosomal_uL2_C"/>
</dbReference>
<dbReference type="GO" id="GO:0003723">
    <property type="term" value="F:RNA binding"/>
    <property type="evidence" value="ECO:0007669"/>
    <property type="project" value="InterPro"/>
</dbReference>
<evidence type="ECO:0000256" key="3">
    <source>
        <dbReference type="ARBA" id="ARBA00023274"/>
    </source>
</evidence>
<name>A0A0G0W2R7_UNCKA</name>
<evidence type="ECO:0000256" key="4">
    <source>
        <dbReference type="ARBA" id="ARBA00035459"/>
    </source>
</evidence>
<keyword evidence="2 7" id="KW-0689">Ribosomal protein</keyword>
<dbReference type="PATRIC" id="fig|1619131.3.peg.642"/>
<dbReference type="InterPro" id="IPR014722">
    <property type="entry name" value="Rib_uL2_dom2"/>
</dbReference>
<dbReference type="GO" id="GO:0002181">
    <property type="term" value="P:cytoplasmic translation"/>
    <property type="evidence" value="ECO:0007669"/>
    <property type="project" value="TreeGrafter"/>
</dbReference>
<evidence type="ECO:0000259" key="5">
    <source>
        <dbReference type="SMART" id="SM01382"/>
    </source>
</evidence>
<organism evidence="7 8">
    <name type="scientific">candidate division WWE3 bacterium GW2011_GWE1_41_27</name>
    <dbReference type="NCBI Taxonomy" id="1619131"/>
    <lineage>
        <taxon>Bacteria</taxon>
        <taxon>Katanobacteria</taxon>
    </lineage>
</organism>
<dbReference type="InterPro" id="IPR002171">
    <property type="entry name" value="Ribosomal_uL2"/>
</dbReference>
<comment type="caution">
    <text evidence="7">The sequence shown here is derived from an EMBL/GenBank/DDBJ whole genome shotgun (WGS) entry which is preliminary data.</text>
</comment>
<feature type="domain" description="Large ribosomal subunit protein uL2 RNA-binding" evidence="6">
    <location>
        <begin position="40"/>
        <end position="115"/>
    </location>
</feature>
<dbReference type="SUPFAM" id="SSF50249">
    <property type="entry name" value="Nucleic acid-binding proteins"/>
    <property type="match status" value="1"/>
</dbReference>
<evidence type="ECO:0000313" key="8">
    <source>
        <dbReference type="Proteomes" id="UP000034544"/>
    </source>
</evidence>
<dbReference type="InterPro" id="IPR012340">
    <property type="entry name" value="NA-bd_OB-fold"/>
</dbReference>
<evidence type="ECO:0000313" key="7">
    <source>
        <dbReference type="EMBL" id="KKS06262.1"/>
    </source>
</evidence>
<dbReference type="Gene3D" id="4.10.950.10">
    <property type="entry name" value="Ribosomal protein L2, domain 3"/>
    <property type="match status" value="1"/>
</dbReference>
<evidence type="ECO:0000259" key="6">
    <source>
        <dbReference type="SMART" id="SM01383"/>
    </source>
</evidence>
<dbReference type="PANTHER" id="PTHR13691:SF5">
    <property type="entry name" value="LARGE RIBOSOMAL SUBUNIT PROTEIN UL2M"/>
    <property type="match status" value="1"/>
</dbReference>
<dbReference type="Gene3D" id="2.40.50.140">
    <property type="entry name" value="Nucleic acid-binding proteins"/>
    <property type="match status" value="1"/>
</dbReference>
<dbReference type="PIRSF" id="PIRSF002158">
    <property type="entry name" value="Ribosomal_L2"/>
    <property type="match status" value="1"/>
</dbReference>
<sequence length="277" mass="30613">MLKRYKPTSQGQRTRKTLVREVSKERPVKALTSIIKGPAGRSRGRIATRYRERGTKKRYRIIDFKRNKLFIPAKVASIEYDPNRGSNIALVNFVDGEKRYILAPEGLDVGMEVVSGPEAELTPGNALPLENIPLGTFVHNIELNIGAGGVMARGAGNSALILAKEGAYVNLRLPSGEVKKILGKCYASIGTLSNPDTRNVRLGKAGKKRYLGFRPHVRGVAMANPKKDHPHAGKYGTTGIGRPAPLSPWGWKTRGVKSRKRVHTDYTIVKKREKKKK</sequence>
<dbReference type="NCBIfam" id="TIGR01171">
    <property type="entry name" value="rplB_bact"/>
    <property type="match status" value="1"/>
</dbReference>
<comment type="similarity">
    <text evidence="1">Belongs to the universal ribosomal protein uL2 family.</text>
</comment>
<gene>
    <name evidence="7" type="ORF">UU59_C0033G0016</name>
</gene>
<dbReference type="SUPFAM" id="SSF50104">
    <property type="entry name" value="Translation proteins SH3-like domain"/>
    <property type="match status" value="1"/>
</dbReference>
<dbReference type="AlphaFoldDB" id="A0A0G0W2R7"/>
<dbReference type="SMART" id="SM01382">
    <property type="entry name" value="Ribosomal_L2_C"/>
    <property type="match status" value="1"/>
</dbReference>
<dbReference type="Pfam" id="PF00181">
    <property type="entry name" value="Ribosomal_L2_N"/>
    <property type="match status" value="1"/>
</dbReference>
<proteinExistence type="inferred from homology"/>
<protein>
    <recommendedName>
        <fullName evidence="4">50S ribosomal protein L2</fullName>
    </recommendedName>
</protein>
<evidence type="ECO:0000256" key="2">
    <source>
        <dbReference type="ARBA" id="ARBA00022980"/>
    </source>
</evidence>
<evidence type="ECO:0000256" key="1">
    <source>
        <dbReference type="ARBA" id="ARBA00005636"/>
    </source>
</evidence>
<dbReference type="Pfam" id="PF03947">
    <property type="entry name" value="Ribosomal_L2_C"/>
    <property type="match status" value="1"/>
</dbReference>
<dbReference type="PANTHER" id="PTHR13691">
    <property type="entry name" value="RIBOSOMAL PROTEIN L2"/>
    <property type="match status" value="1"/>
</dbReference>
<dbReference type="Gene3D" id="2.30.30.30">
    <property type="match status" value="1"/>
</dbReference>
<dbReference type="FunFam" id="2.30.30.30:FF:000001">
    <property type="entry name" value="50S ribosomal protein L2"/>
    <property type="match status" value="1"/>
</dbReference>
<dbReference type="InterPro" id="IPR022666">
    <property type="entry name" value="Ribosomal_uL2_RNA-bd_dom"/>
</dbReference>
<dbReference type="GO" id="GO:0016740">
    <property type="term" value="F:transferase activity"/>
    <property type="evidence" value="ECO:0007669"/>
    <property type="project" value="InterPro"/>
</dbReference>
<dbReference type="InterPro" id="IPR008991">
    <property type="entry name" value="Translation_prot_SH3-like_sf"/>
</dbReference>
<dbReference type="InterPro" id="IPR005880">
    <property type="entry name" value="Ribosomal_uL2_bac/org-type"/>
</dbReference>
<feature type="domain" description="Large ribosomal subunit protein uL2 C-terminal" evidence="5">
    <location>
        <begin position="121"/>
        <end position="252"/>
    </location>
</feature>
<dbReference type="EMBL" id="LCBF01000033">
    <property type="protein sequence ID" value="KKS06262.1"/>
    <property type="molecule type" value="Genomic_DNA"/>
</dbReference>
<dbReference type="GO" id="GO:0003735">
    <property type="term" value="F:structural constituent of ribosome"/>
    <property type="evidence" value="ECO:0007669"/>
    <property type="project" value="InterPro"/>
</dbReference>
<dbReference type="SMART" id="SM01383">
    <property type="entry name" value="Ribosomal_L2"/>
    <property type="match status" value="1"/>
</dbReference>
<reference evidence="7 8" key="1">
    <citation type="journal article" date="2015" name="Nature">
        <title>rRNA introns, odd ribosomes, and small enigmatic genomes across a large radiation of phyla.</title>
        <authorList>
            <person name="Brown C.T."/>
            <person name="Hug L.A."/>
            <person name="Thomas B.C."/>
            <person name="Sharon I."/>
            <person name="Castelle C.J."/>
            <person name="Singh A."/>
            <person name="Wilkins M.J."/>
            <person name="Williams K.H."/>
            <person name="Banfield J.F."/>
        </authorList>
    </citation>
    <scope>NUCLEOTIDE SEQUENCE [LARGE SCALE GENOMIC DNA]</scope>
</reference>
<dbReference type="GO" id="GO:0015934">
    <property type="term" value="C:large ribosomal subunit"/>
    <property type="evidence" value="ECO:0007669"/>
    <property type="project" value="InterPro"/>
</dbReference>